<dbReference type="EMBL" id="FP929047">
    <property type="protein sequence ID" value="CBL03931.1"/>
    <property type="molecule type" value="Genomic_DNA"/>
</dbReference>
<accession>D6E884</accession>
<sequence>MLYRRLVLERLDRFKGYILFHLGNNFTLDYLDILYDDIVLVRRILDNDGFFI</sequence>
<dbReference type="KEGG" id="gpa:GPA_12840"/>
<dbReference type="Proteomes" id="UP000008805">
    <property type="component" value="Chromosome"/>
</dbReference>
<evidence type="ECO:0000313" key="1">
    <source>
        <dbReference type="EMBL" id="CBL03931.1"/>
    </source>
</evidence>
<proteinExistence type="predicted"/>
<keyword evidence="2" id="KW-1185">Reference proteome</keyword>
<name>D6E884_9ACTN</name>
<organism evidence="1 2">
    <name type="scientific">Gordonibacter pamelaeae 7-10-1-b</name>
    <dbReference type="NCBI Taxonomy" id="657308"/>
    <lineage>
        <taxon>Bacteria</taxon>
        <taxon>Bacillati</taxon>
        <taxon>Actinomycetota</taxon>
        <taxon>Coriobacteriia</taxon>
        <taxon>Eggerthellales</taxon>
        <taxon>Eggerthellaceae</taxon>
        <taxon>Gordonibacter</taxon>
    </lineage>
</organism>
<evidence type="ECO:0000313" key="2">
    <source>
        <dbReference type="Proteomes" id="UP000008805"/>
    </source>
</evidence>
<gene>
    <name evidence="1" type="ORF">GPA_12840</name>
</gene>
<dbReference type="HOGENOM" id="CLU_3080365_0_0_11"/>
<reference evidence="1 2" key="1">
    <citation type="submission" date="2010-03" db="EMBL/GenBank/DDBJ databases">
        <title>The genome sequence of Gordonibacter pamelaeae 7-10-1-bT.</title>
        <authorList>
            <consortium name="metaHIT consortium -- http://www.metahit.eu/"/>
            <person name="Pajon A."/>
            <person name="Turner K."/>
            <person name="Parkhill J."/>
            <person name="Timmis K."/>
            <person name="Oxley A."/>
            <person name="Wurdemann D."/>
        </authorList>
    </citation>
    <scope>NUCLEOTIDE SEQUENCE [LARGE SCALE GENOMIC DNA]</scope>
    <source>
        <strain evidence="2">7-10-1-b</strain>
    </source>
</reference>
<protein>
    <submittedName>
        <fullName evidence="1">Uncharacterized protein</fullName>
    </submittedName>
</protein>
<dbReference type="AlphaFoldDB" id="D6E884"/>
<reference evidence="1 2" key="2">
    <citation type="submission" date="2010-03" db="EMBL/GenBank/DDBJ databases">
        <authorList>
            <person name="Pajon A."/>
        </authorList>
    </citation>
    <scope>NUCLEOTIDE SEQUENCE [LARGE SCALE GENOMIC DNA]</scope>
    <source>
        <strain evidence="2">7-10-1-b</strain>
    </source>
</reference>